<dbReference type="AlphaFoldDB" id="A0A9W9ZY56"/>
<keyword evidence="3" id="KW-1185">Reference proteome</keyword>
<reference evidence="2" key="1">
    <citation type="submission" date="2023-01" db="EMBL/GenBank/DDBJ databases">
        <title>Genome assembly of the deep-sea coral Lophelia pertusa.</title>
        <authorList>
            <person name="Herrera S."/>
            <person name="Cordes E."/>
        </authorList>
    </citation>
    <scope>NUCLEOTIDE SEQUENCE</scope>
    <source>
        <strain evidence="2">USNM1676648</strain>
        <tissue evidence="2">Polyp</tissue>
    </source>
</reference>
<evidence type="ECO:0000256" key="1">
    <source>
        <dbReference type="SAM" id="MobiDB-lite"/>
    </source>
</evidence>
<sequence>MSNELPNPQEKEQQRAASVSSEVVNIVEIFMEEEGSYQVMATIGNVMTQKVSSNSTIRSVVMEVNNTDPQNGATTSVQFWKHNAEKQIDEEKQRGQDTENIGRENPSAIACHKSLCQICQENVADCAI</sequence>
<evidence type="ECO:0000313" key="3">
    <source>
        <dbReference type="Proteomes" id="UP001163046"/>
    </source>
</evidence>
<dbReference type="Proteomes" id="UP001163046">
    <property type="component" value="Unassembled WGS sequence"/>
</dbReference>
<organism evidence="2 3">
    <name type="scientific">Desmophyllum pertusum</name>
    <dbReference type="NCBI Taxonomy" id="174260"/>
    <lineage>
        <taxon>Eukaryota</taxon>
        <taxon>Metazoa</taxon>
        <taxon>Cnidaria</taxon>
        <taxon>Anthozoa</taxon>
        <taxon>Hexacorallia</taxon>
        <taxon>Scleractinia</taxon>
        <taxon>Caryophylliina</taxon>
        <taxon>Caryophylliidae</taxon>
        <taxon>Desmophyllum</taxon>
    </lineage>
</organism>
<evidence type="ECO:0000313" key="2">
    <source>
        <dbReference type="EMBL" id="KAJ7389168.1"/>
    </source>
</evidence>
<gene>
    <name evidence="2" type="ORF">OS493_033254</name>
</gene>
<proteinExistence type="predicted"/>
<protein>
    <submittedName>
        <fullName evidence="2">Uncharacterized protein</fullName>
    </submittedName>
</protein>
<accession>A0A9W9ZY56</accession>
<feature type="region of interest" description="Disordered" evidence="1">
    <location>
        <begin position="1"/>
        <end position="20"/>
    </location>
</feature>
<name>A0A9W9ZY56_9CNID</name>
<comment type="caution">
    <text evidence="2">The sequence shown here is derived from an EMBL/GenBank/DDBJ whole genome shotgun (WGS) entry which is preliminary data.</text>
</comment>
<dbReference type="EMBL" id="MU825439">
    <property type="protein sequence ID" value="KAJ7389168.1"/>
    <property type="molecule type" value="Genomic_DNA"/>
</dbReference>